<dbReference type="InterPro" id="IPR037140">
    <property type="entry name" value="VHL_beta_dom_sf"/>
</dbReference>
<keyword evidence="3" id="KW-1185">Reference proteome</keyword>
<dbReference type="Pfam" id="PF01847">
    <property type="entry name" value="VHL"/>
    <property type="match status" value="1"/>
</dbReference>
<name>A0A914XQ81_9BILA</name>
<dbReference type="WBParaSite" id="PSAMB.scaffold8size148366.g149.t1">
    <property type="protein sequence ID" value="PSAMB.scaffold8size148366.g149.t1"/>
    <property type="gene ID" value="PSAMB.scaffold8size148366.g149"/>
</dbReference>
<evidence type="ECO:0000313" key="4">
    <source>
        <dbReference type="WBParaSite" id="PSAMB.scaffold8size148366.g149.t1"/>
    </source>
</evidence>
<protein>
    <submittedName>
        <fullName evidence="4">von Hippel-Lindau disease tumour suppressor beta domain-containing protein</fullName>
    </submittedName>
</protein>
<dbReference type="Gene3D" id="2.60.40.780">
    <property type="entry name" value="von Hippel-Lindau disease tumour suppressor, beta domain"/>
    <property type="match status" value="1"/>
</dbReference>
<organism evidence="3 4">
    <name type="scientific">Plectus sambesii</name>
    <dbReference type="NCBI Taxonomy" id="2011161"/>
    <lineage>
        <taxon>Eukaryota</taxon>
        <taxon>Metazoa</taxon>
        <taxon>Ecdysozoa</taxon>
        <taxon>Nematoda</taxon>
        <taxon>Chromadorea</taxon>
        <taxon>Plectida</taxon>
        <taxon>Plectina</taxon>
        <taxon>Plectoidea</taxon>
        <taxon>Plectidae</taxon>
        <taxon>Plectus</taxon>
    </lineage>
</organism>
<comment type="similarity">
    <text evidence="1">Belongs to the VHL family.</text>
</comment>
<dbReference type="AlphaFoldDB" id="A0A914XQ81"/>
<evidence type="ECO:0000259" key="2">
    <source>
        <dbReference type="Pfam" id="PF01847"/>
    </source>
</evidence>
<accession>A0A914XQ81</accession>
<dbReference type="SUPFAM" id="SSF49468">
    <property type="entry name" value="VHL"/>
    <property type="match status" value="1"/>
</dbReference>
<evidence type="ECO:0000256" key="1">
    <source>
        <dbReference type="ARBA" id="ARBA00010057"/>
    </source>
</evidence>
<proteinExistence type="inferred from homology"/>
<evidence type="ECO:0000313" key="3">
    <source>
        <dbReference type="Proteomes" id="UP000887566"/>
    </source>
</evidence>
<sequence>MVVQVFVRNEVTGNREPLKSGASIVPVYLRLINRTPRSIDLIWINYQGQGVRYATLAPLGHFDVSTYEGHPWVFRDSVNGDIRFALPGRAEIYYPRAFEDRRVARQIVPIVLGVLSLQERALQVLTARLLAENRTSEQNLAILNLPLQLRNELAALIQRCEDYANSFTAPELQANI</sequence>
<dbReference type="FunFam" id="2.60.40.780:FF:000001">
    <property type="entry name" value="von Hippel-Lindau disease tumor suppressor"/>
    <property type="match status" value="1"/>
</dbReference>
<dbReference type="InterPro" id="IPR036208">
    <property type="entry name" value="VHL_sf"/>
</dbReference>
<dbReference type="CDD" id="cd05468">
    <property type="entry name" value="pVHL"/>
    <property type="match status" value="1"/>
</dbReference>
<dbReference type="Proteomes" id="UP000887566">
    <property type="component" value="Unplaced"/>
</dbReference>
<reference evidence="4" key="1">
    <citation type="submission" date="2022-11" db="UniProtKB">
        <authorList>
            <consortium name="WormBaseParasite"/>
        </authorList>
    </citation>
    <scope>IDENTIFICATION</scope>
</reference>
<feature type="domain" description="von Hippel-Lindau disease tumour suppressor beta" evidence="2">
    <location>
        <begin position="20"/>
        <end position="96"/>
    </location>
</feature>
<dbReference type="InterPro" id="IPR024053">
    <property type="entry name" value="VHL_beta_dom"/>
</dbReference>
<dbReference type="InterPro" id="IPR022772">
    <property type="entry name" value="VHL_tumour_suppress_b/a_dom"/>
</dbReference>